<dbReference type="EMBL" id="JASNWA010000010">
    <property type="protein sequence ID" value="KAK3168677.1"/>
    <property type="molecule type" value="Genomic_DNA"/>
</dbReference>
<evidence type="ECO:0000313" key="2">
    <source>
        <dbReference type="EMBL" id="KAK3168677.1"/>
    </source>
</evidence>
<feature type="domain" description="NAD-dependent epimerase/dehydratase" evidence="1">
    <location>
        <begin position="36"/>
        <end position="152"/>
    </location>
</feature>
<dbReference type="GO" id="GO:0048270">
    <property type="term" value="F:methionine adenosyltransferase regulator activity"/>
    <property type="evidence" value="ECO:0007669"/>
    <property type="project" value="TreeGrafter"/>
</dbReference>
<dbReference type="PANTHER" id="PTHR10491:SF4">
    <property type="entry name" value="METHIONINE ADENOSYLTRANSFERASE 2 SUBUNIT BETA"/>
    <property type="match status" value="1"/>
</dbReference>
<keyword evidence="3" id="KW-1185">Reference proteome</keyword>
<dbReference type="Proteomes" id="UP001276659">
    <property type="component" value="Unassembled WGS sequence"/>
</dbReference>
<proteinExistence type="predicted"/>
<sequence length="295" mass="33431">MGFITPNSQIFLMFGNGWIANQMKDILLAQGKNVIMSKARIESREQVLSELTKHKPTRVINAAGTRGTPNADWCEDHKVETVRSNVLGALNVVDVCYQLGIHVTHIGSACIYALSEEEIKHHPPFKETDEPFFQGSWYNRSRLLSELSIRHYPNLLLLRIRLPISADLHKNSHIGRLLKYEKIVDLTGSGTVLPNLLPGALILSENGEKGIYNFVTPGQISNVEIMELAKKYIRPDLKWQTFGLKDMFNTLRAPRANCVMDATKLQKKLGEYGYQIKDRREALEEVFQIMAEKGL</sequence>
<gene>
    <name evidence="2" type="ORF">OEA41_005125</name>
</gene>
<dbReference type="InterPro" id="IPR005913">
    <property type="entry name" value="dTDP_dehydrorham_reduct"/>
</dbReference>
<dbReference type="Pfam" id="PF01370">
    <property type="entry name" value="Epimerase"/>
    <property type="match status" value="1"/>
</dbReference>
<dbReference type="GO" id="GO:0048269">
    <property type="term" value="C:methionine adenosyltransferase complex"/>
    <property type="evidence" value="ECO:0007669"/>
    <property type="project" value="TreeGrafter"/>
</dbReference>
<dbReference type="InterPro" id="IPR036291">
    <property type="entry name" value="NAD(P)-bd_dom_sf"/>
</dbReference>
<dbReference type="InterPro" id="IPR001509">
    <property type="entry name" value="Epimerase_deHydtase"/>
</dbReference>
<dbReference type="AlphaFoldDB" id="A0AAD9Z1L5"/>
<dbReference type="SUPFAM" id="SSF51735">
    <property type="entry name" value="NAD(P)-binding Rossmann-fold domains"/>
    <property type="match status" value="1"/>
</dbReference>
<evidence type="ECO:0000259" key="1">
    <source>
        <dbReference type="Pfam" id="PF01370"/>
    </source>
</evidence>
<dbReference type="PANTHER" id="PTHR10491">
    <property type="entry name" value="DTDP-4-DEHYDRORHAMNOSE REDUCTASE"/>
    <property type="match status" value="1"/>
</dbReference>
<reference evidence="2" key="1">
    <citation type="submission" date="2022-11" db="EMBL/GenBank/DDBJ databases">
        <title>Chromosomal genome sequence assembly and mating type (MAT) locus characterization of the leprose asexual lichenized fungus Lepraria neglecta (Nyl.) Erichsen.</title>
        <authorList>
            <person name="Allen J.L."/>
            <person name="Pfeffer B."/>
        </authorList>
    </citation>
    <scope>NUCLEOTIDE SEQUENCE</scope>
    <source>
        <strain evidence="2">Allen 5258</strain>
    </source>
</reference>
<evidence type="ECO:0000313" key="3">
    <source>
        <dbReference type="Proteomes" id="UP001276659"/>
    </source>
</evidence>
<protein>
    <recommendedName>
        <fullName evidence="1">NAD-dependent epimerase/dehydratase domain-containing protein</fullName>
    </recommendedName>
</protein>
<comment type="caution">
    <text evidence="2">The sequence shown here is derived from an EMBL/GenBank/DDBJ whole genome shotgun (WGS) entry which is preliminary data.</text>
</comment>
<dbReference type="Gene3D" id="3.40.50.720">
    <property type="entry name" value="NAD(P)-binding Rossmann-like Domain"/>
    <property type="match status" value="1"/>
</dbReference>
<accession>A0AAD9Z1L5</accession>
<name>A0AAD9Z1L5_9LECA</name>
<organism evidence="2 3">
    <name type="scientific">Lepraria neglecta</name>
    <dbReference type="NCBI Taxonomy" id="209136"/>
    <lineage>
        <taxon>Eukaryota</taxon>
        <taxon>Fungi</taxon>
        <taxon>Dikarya</taxon>
        <taxon>Ascomycota</taxon>
        <taxon>Pezizomycotina</taxon>
        <taxon>Lecanoromycetes</taxon>
        <taxon>OSLEUM clade</taxon>
        <taxon>Lecanoromycetidae</taxon>
        <taxon>Lecanorales</taxon>
        <taxon>Lecanorineae</taxon>
        <taxon>Stereocaulaceae</taxon>
        <taxon>Lepraria</taxon>
    </lineage>
</organism>
<dbReference type="GO" id="GO:0006556">
    <property type="term" value="P:S-adenosylmethionine biosynthetic process"/>
    <property type="evidence" value="ECO:0007669"/>
    <property type="project" value="TreeGrafter"/>
</dbReference>